<dbReference type="EMBL" id="CAXAMM010001703">
    <property type="protein sequence ID" value="CAK8993126.1"/>
    <property type="molecule type" value="Genomic_DNA"/>
</dbReference>
<evidence type="ECO:0000256" key="2">
    <source>
        <dbReference type="SAM" id="MobiDB-lite"/>
    </source>
</evidence>
<evidence type="ECO:0000313" key="4">
    <source>
        <dbReference type="Proteomes" id="UP001642464"/>
    </source>
</evidence>
<feature type="coiled-coil region" evidence="1">
    <location>
        <begin position="155"/>
        <end position="185"/>
    </location>
</feature>
<dbReference type="Proteomes" id="UP001642464">
    <property type="component" value="Unassembled WGS sequence"/>
</dbReference>
<feature type="compositionally biased region" description="Basic and acidic residues" evidence="2">
    <location>
        <begin position="35"/>
        <end position="50"/>
    </location>
</feature>
<comment type="caution">
    <text evidence="3">The sequence shown here is derived from an EMBL/GenBank/DDBJ whole genome shotgun (WGS) entry which is preliminary data.</text>
</comment>
<proteinExistence type="predicted"/>
<reference evidence="3 4" key="1">
    <citation type="submission" date="2024-02" db="EMBL/GenBank/DDBJ databases">
        <authorList>
            <person name="Chen Y."/>
            <person name="Shah S."/>
            <person name="Dougan E. K."/>
            <person name="Thang M."/>
            <person name="Chan C."/>
        </authorList>
    </citation>
    <scope>NUCLEOTIDE SEQUENCE [LARGE SCALE GENOMIC DNA]</scope>
</reference>
<accession>A0ABP0HU38</accession>
<name>A0ABP0HU38_9DINO</name>
<protein>
    <submittedName>
        <fullName evidence="3">Uncharacterized protein</fullName>
    </submittedName>
</protein>
<evidence type="ECO:0000256" key="1">
    <source>
        <dbReference type="SAM" id="Coils"/>
    </source>
</evidence>
<keyword evidence="1" id="KW-0175">Coiled coil</keyword>
<feature type="region of interest" description="Disordered" evidence="2">
    <location>
        <begin position="1"/>
        <end position="56"/>
    </location>
</feature>
<feature type="compositionally biased region" description="Polar residues" evidence="2">
    <location>
        <begin position="1"/>
        <end position="17"/>
    </location>
</feature>
<sequence length="259" mass="30449">MPHFSYMSTPTSATSLLRKSELSENDSTRSFLKTQFEDKSVGAEDEKRLSAEQTSEAAACRRLRERLASEELGRSRAQEAAIDERRSEAWAAQRSLQVHHGLARAKRAAAELRQLWRNSVDEGMHTEPEKQEDLRQLELEEREAEVSAWWSRKRLQDLQREVEDLEEHRHEMMAEKQLLRLKEEEYTQQLRACQVEAERVAVQEENARVELVDNTRHYMSRARRNRKLVEQLRRDEEALMLRQKSYAFALAAKTINERS</sequence>
<gene>
    <name evidence="3" type="ORF">SCF082_LOCUS3373</name>
</gene>
<keyword evidence="4" id="KW-1185">Reference proteome</keyword>
<evidence type="ECO:0000313" key="3">
    <source>
        <dbReference type="EMBL" id="CAK8993126.1"/>
    </source>
</evidence>
<organism evidence="3 4">
    <name type="scientific">Durusdinium trenchii</name>
    <dbReference type="NCBI Taxonomy" id="1381693"/>
    <lineage>
        <taxon>Eukaryota</taxon>
        <taxon>Sar</taxon>
        <taxon>Alveolata</taxon>
        <taxon>Dinophyceae</taxon>
        <taxon>Suessiales</taxon>
        <taxon>Symbiodiniaceae</taxon>
        <taxon>Durusdinium</taxon>
    </lineage>
</organism>